<proteinExistence type="predicted"/>
<protein>
    <submittedName>
        <fullName evidence="1">Uncharacterized protein</fullName>
    </submittedName>
</protein>
<reference evidence="1" key="1">
    <citation type="submission" date="2018-02" db="EMBL/GenBank/DDBJ databases">
        <title>Rhizophora mucronata_Transcriptome.</title>
        <authorList>
            <person name="Meera S.P."/>
            <person name="Sreeshan A."/>
            <person name="Augustine A."/>
        </authorList>
    </citation>
    <scope>NUCLEOTIDE SEQUENCE</scope>
    <source>
        <tissue evidence="1">Leaf</tissue>
    </source>
</reference>
<dbReference type="EMBL" id="GGEC01002191">
    <property type="protein sequence ID" value="MBW82674.1"/>
    <property type="molecule type" value="Transcribed_RNA"/>
</dbReference>
<sequence>MSTQQKEQVKSTNLNKSLLTVQFEGHSPFSNFLCCHCLHLQEWLAS</sequence>
<accession>A0A2P2IN84</accession>
<evidence type="ECO:0000313" key="1">
    <source>
        <dbReference type="EMBL" id="MBW82674.1"/>
    </source>
</evidence>
<dbReference type="AlphaFoldDB" id="A0A2P2IN84"/>
<organism evidence="1">
    <name type="scientific">Rhizophora mucronata</name>
    <name type="common">Asiatic mangrove</name>
    <dbReference type="NCBI Taxonomy" id="61149"/>
    <lineage>
        <taxon>Eukaryota</taxon>
        <taxon>Viridiplantae</taxon>
        <taxon>Streptophyta</taxon>
        <taxon>Embryophyta</taxon>
        <taxon>Tracheophyta</taxon>
        <taxon>Spermatophyta</taxon>
        <taxon>Magnoliopsida</taxon>
        <taxon>eudicotyledons</taxon>
        <taxon>Gunneridae</taxon>
        <taxon>Pentapetalae</taxon>
        <taxon>rosids</taxon>
        <taxon>fabids</taxon>
        <taxon>Malpighiales</taxon>
        <taxon>Rhizophoraceae</taxon>
        <taxon>Rhizophora</taxon>
    </lineage>
</organism>
<name>A0A2P2IN84_RHIMU</name>